<comment type="caution">
    <text evidence="2">The sequence shown here is derived from an EMBL/GenBank/DDBJ whole genome shotgun (WGS) entry which is preliminary data.</text>
</comment>
<organism evidence="2">
    <name type="scientific">Hexamita inflata</name>
    <dbReference type="NCBI Taxonomy" id="28002"/>
    <lineage>
        <taxon>Eukaryota</taxon>
        <taxon>Metamonada</taxon>
        <taxon>Diplomonadida</taxon>
        <taxon>Hexamitidae</taxon>
        <taxon>Hexamitinae</taxon>
        <taxon>Hexamita</taxon>
    </lineage>
</organism>
<evidence type="ECO:0000256" key="1">
    <source>
        <dbReference type="SAM" id="MobiDB-lite"/>
    </source>
</evidence>
<evidence type="ECO:0000313" key="4">
    <source>
        <dbReference type="Proteomes" id="UP001642409"/>
    </source>
</evidence>
<evidence type="ECO:0000313" key="2">
    <source>
        <dbReference type="EMBL" id="CAI9917133.1"/>
    </source>
</evidence>
<dbReference type="EMBL" id="CATOUU010000121">
    <property type="protein sequence ID" value="CAI9917133.1"/>
    <property type="molecule type" value="Genomic_DNA"/>
</dbReference>
<keyword evidence="4" id="KW-1185">Reference proteome</keyword>
<gene>
    <name evidence="2" type="ORF">HINF_LOCUS4778</name>
    <name evidence="3" type="ORF">HINF_LOCUS63472</name>
</gene>
<reference evidence="3 4" key="2">
    <citation type="submission" date="2024-07" db="EMBL/GenBank/DDBJ databases">
        <authorList>
            <person name="Akdeniz Z."/>
        </authorList>
    </citation>
    <scope>NUCLEOTIDE SEQUENCE [LARGE SCALE GENOMIC DNA]</scope>
</reference>
<proteinExistence type="predicted"/>
<name>A0AA86NDH0_9EUKA</name>
<dbReference type="AlphaFoldDB" id="A0AA86NDH0"/>
<feature type="region of interest" description="Disordered" evidence="1">
    <location>
        <begin position="37"/>
        <end position="57"/>
    </location>
</feature>
<accession>A0AA86NDH0</accession>
<reference evidence="2" key="1">
    <citation type="submission" date="2023-06" db="EMBL/GenBank/DDBJ databases">
        <authorList>
            <person name="Kurt Z."/>
        </authorList>
    </citation>
    <scope>NUCLEOTIDE SEQUENCE</scope>
</reference>
<evidence type="ECO:0000313" key="3">
    <source>
        <dbReference type="EMBL" id="CAL6087075.1"/>
    </source>
</evidence>
<sequence length="188" mass="22050">MPFRSLTVKSAQELDALNLLESFVKQYMLPQNTIQPKVSSLKSPEHQQLPQPQTSDPVTITSFPQEIRHFDVVVYRSIDVERKVARRTNLNLKNTVNIQRRLSEIDSEPEQKPVENKPECKITECKTELQNDLALKKELHQEEIKKQTLFNKKVVYTKHQGTQTVDTVDDFEVVDNFDVYQTYKNWYI</sequence>
<dbReference type="Proteomes" id="UP001642409">
    <property type="component" value="Unassembled WGS sequence"/>
</dbReference>
<dbReference type="EMBL" id="CAXDID020000398">
    <property type="protein sequence ID" value="CAL6087075.1"/>
    <property type="molecule type" value="Genomic_DNA"/>
</dbReference>
<protein>
    <submittedName>
        <fullName evidence="3">Hypothetical_protein</fullName>
    </submittedName>
</protein>